<evidence type="ECO:0000313" key="3">
    <source>
        <dbReference type="EMBL" id="BCJ68364.1"/>
    </source>
</evidence>
<dbReference type="InterPro" id="IPR023393">
    <property type="entry name" value="START-like_dom_sf"/>
</dbReference>
<name>A0A810N7B7_9ACTN</name>
<dbReference type="SUPFAM" id="SSF55961">
    <property type="entry name" value="Bet v1-like"/>
    <property type="match status" value="1"/>
</dbReference>
<organism evidence="3 4">
    <name type="scientific">Polymorphospora rubra</name>
    <dbReference type="NCBI Taxonomy" id="338584"/>
    <lineage>
        <taxon>Bacteria</taxon>
        <taxon>Bacillati</taxon>
        <taxon>Actinomycetota</taxon>
        <taxon>Actinomycetes</taxon>
        <taxon>Micromonosporales</taxon>
        <taxon>Micromonosporaceae</taxon>
        <taxon>Polymorphospora</taxon>
    </lineage>
</organism>
<dbReference type="EMBL" id="AP023359">
    <property type="protein sequence ID" value="BCJ68364.1"/>
    <property type="molecule type" value="Genomic_DNA"/>
</dbReference>
<dbReference type="InterPro" id="IPR013538">
    <property type="entry name" value="ASHA1/2-like_C"/>
</dbReference>
<protein>
    <recommendedName>
        <fullName evidence="2">Activator of Hsp90 ATPase homologue 1/2-like C-terminal domain-containing protein</fullName>
    </recommendedName>
</protein>
<evidence type="ECO:0000313" key="4">
    <source>
        <dbReference type="Proteomes" id="UP000680866"/>
    </source>
</evidence>
<dbReference type="Pfam" id="PF08327">
    <property type="entry name" value="AHSA1"/>
    <property type="match status" value="1"/>
</dbReference>
<dbReference type="KEGG" id="pry:Prubr_53850"/>
<sequence>MDHIRREIFIKATVEHVWELITRAEHVQVWFAFDGAEIDLRPGGALVHTWKEHGSFRGVIEQIDPPTVFSYRYSSVPDEDPRPGYQTLVTFTLAADGDGTRLTVVESGFDELAMGPEQQRIHLQGAADGWAGGLSALQEHAATVCPRDDDPAAN</sequence>
<proteinExistence type="inferred from homology"/>
<gene>
    <name evidence="3" type="ORF">Prubr_53850</name>
</gene>
<dbReference type="Proteomes" id="UP000680866">
    <property type="component" value="Chromosome"/>
</dbReference>
<keyword evidence="4" id="KW-1185">Reference proteome</keyword>
<dbReference type="RefSeq" id="WP_212817620.1">
    <property type="nucleotide sequence ID" value="NZ_AP023359.1"/>
</dbReference>
<evidence type="ECO:0000256" key="1">
    <source>
        <dbReference type="ARBA" id="ARBA00006817"/>
    </source>
</evidence>
<evidence type="ECO:0000259" key="2">
    <source>
        <dbReference type="Pfam" id="PF08327"/>
    </source>
</evidence>
<accession>A0A810N7B7</accession>
<dbReference type="Gene3D" id="3.30.530.20">
    <property type="match status" value="1"/>
</dbReference>
<dbReference type="AlphaFoldDB" id="A0A810N7B7"/>
<comment type="similarity">
    <text evidence="1">Belongs to the AHA1 family.</text>
</comment>
<reference evidence="3" key="1">
    <citation type="submission" date="2020-08" db="EMBL/GenBank/DDBJ databases">
        <title>Whole genome shotgun sequence of Polymorphospora rubra NBRC 101157.</title>
        <authorList>
            <person name="Komaki H."/>
            <person name="Tamura T."/>
        </authorList>
    </citation>
    <scope>NUCLEOTIDE SEQUENCE</scope>
    <source>
        <strain evidence="3">NBRC 101157</strain>
    </source>
</reference>
<feature type="domain" description="Activator of Hsp90 ATPase homologue 1/2-like C-terminal" evidence="2">
    <location>
        <begin position="11"/>
        <end position="139"/>
    </location>
</feature>